<dbReference type="PANTHER" id="PTHR12357">
    <property type="entry name" value="YTH YT521-B HOMOLOGY DOMAIN-CONTAINING"/>
    <property type="match status" value="1"/>
</dbReference>
<evidence type="ECO:0000256" key="1">
    <source>
        <dbReference type="RuleBase" id="RU369095"/>
    </source>
</evidence>
<evidence type="ECO:0000313" key="3">
    <source>
        <dbReference type="EMBL" id="WVZ65117.1"/>
    </source>
</evidence>
<dbReference type="PANTHER" id="PTHR12357:SF30">
    <property type="entry name" value="YTH DOMAIN-CONTAINING FAMILY PROTEIN"/>
    <property type="match status" value="1"/>
</dbReference>
<dbReference type="InterPro" id="IPR045168">
    <property type="entry name" value="YTH_prot"/>
</dbReference>
<organism evidence="3 4">
    <name type="scientific">Paspalum notatum var. saurae</name>
    <dbReference type="NCBI Taxonomy" id="547442"/>
    <lineage>
        <taxon>Eukaryota</taxon>
        <taxon>Viridiplantae</taxon>
        <taxon>Streptophyta</taxon>
        <taxon>Embryophyta</taxon>
        <taxon>Tracheophyta</taxon>
        <taxon>Spermatophyta</taxon>
        <taxon>Magnoliopsida</taxon>
        <taxon>Liliopsida</taxon>
        <taxon>Poales</taxon>
        <taxon>Poaceae</taxon>
        <taxon>PACMAD clade</taxon>
        <taxon>Panicoideae</taxon>
        <taxon>Andropogonodae</taxon>
        <taxon>Paspaleae</taxon>
        <taxon>Paspalinae</taxon>
        <taxon>Paspalum</taxon>
    </lineage>
</organism>
<reference evidence="3 4" key="1">
    <citation type="submission" date="2024-02" db="EMBL/GenBank/DDBJ databases">
        <title>High-quality chromosome-scale genome assembly of Pensacola bahiagrass (Paspalum notatum Flugge var. saurae).</title>
        <authorList>
            <person name="Vega J.M."/>
            <person name="Podio M."/>
            <person name="Orjuela J."/>
            <person name="Siena L.A."/>
            <person name="Pessino S.C."/>
            <person name="Combes M.C."/>
            <person name="Mariac C."/>
            <person name="Albertini E."/>
            <person name="Pupilli F."/>
            <person name="Ortiz J.P.A."/>
            <person name="Leblanc O."/>
        </authorList>
    </citation>
    <scope>NUCLEOTIDE SEQUENCE [LARGE SCALE GENOMIC DNA]</scope>
    <source>
        <strain evidence="3">R1</strain>
        <tissue evidence="3">Leaf</tissue>
    </source>
</reference>
<dbReference type="Proteomes" id="UP001341281">
    <property type="component" value="Chromosome 03"/>
</dbReference>
<dbReference type="PROSITE" id="PS50882">
    <property type="entry name" value="YTH"/>
    <property type="match status" value="1"/>
</dbReference>
<gene>
    <name evidence="3" type="ORF">U9M48_014534</name>
</gene>
<comment type="function">
    <text evidence="1">Specifically recognizes and binds N6-methyladenosine (m6A)-containing RNAs, and regulates mRNA stability. M6A is a modification present at internal sites of mRNAs and some non-coding RNAs and plays a role in mRNA stability and processing.</text>
</comment>
<dbReference type="InterPro" id="IPR007275">
    <property type="entry name" value="YTH_domain"/>
</dbReference>
<dbReference type="Gene3D" id="3.10.590.10">
    <property type="entry name" value="ph1033 like domains"/>
    <property type="match status" value="1"/>
</dbReference>
<evidence type="ECO:0000313" key="4">
    <source>
        <dbReference type="Proteomes" id="UP001341281"/>
    </source>
</evidence>
<dbReference type="Pfam" id="PF04146">
    <property type="entry name" value="YTH"/>
    <property type="match status" value="1"/>
</dbReference>
<dbReference type="GO" id="GO:0061157">
    <property type="term" value="P:mRNA destabilization"/>
    <property type="evidence" value="ECO:0007669"/>
    <property type="project" value="TreeGrafter"/>
</dbReference>
<dbReference type="GO" id="GO:0003729">
    <property type="term" value="F:mRNA binding"/>
    <property type="evidence" value="ECO:0007669"/>
    <property type="project" value="UniProtKB-UniRule"/>
</dbReference>
<feature type="domain" description="YTH" evidence="2">
    <location>
        <begin position="89"/>
        <end position="135"/>
    </location>
</feature>
<evidence type="ECO:0000259" key="2">
    <source>
        <dbReference type="PROSITE" id="PS50882"/>
    </source>
</evidence>
<dbReference type="GO" id="GO:1990247">
    <property type="term" value="F:N6-methyladenosine-containing RNA reader activity"/>
    <property type="evidence" value="ECO:0007669"/>
    <property type="project" value="UniProtKB-UniRule"/>
</dbReference>
<name>A0AAQ3T4G7_PASNO</name>
<accession>A0AAQ3T4G7</accession>
<proteinExistence type="inferred from homology"/>
<protein>
    <recommendedName>
        <fullName evidence="1">YTH domain-containing family protein</fullName>
    </recommendedName>
</protein>
<keyword evidence="1" id="KW-0694">RNA-binding</keyword>
<sequence length="135" mass="15176">MFARLGLKCTALRCRDRPDLELEVLPKLDEILHGITSAVYLRNPKLSVPSHFICPITQSLASGEGKNDSVVPDRTQFNNDDFPVQYDAAKFFVIKSYREDDIHMSIKYDVWASTTNGNKLDAAYQEAQSKGSASY</sequence>
<keyword evidence="4" id="KW-1185">Reference proteome</keyword>
<dbReference type="AlphaFoldDB" id="A0AAQ3T4G7"/>
<comment type="similarity">
    <text evidence="1">Belongs to the YTHDF family.</text>
</comment>
<dbReference type="GO" id="GO:0005737">
    <property type="term" value="C:cytoplasm"/>
    <property type="evidence" value="ECO:0007669"/>
    <property type="project" value="TreeGrafter"/>
</dbReference>
<dbReference type="EMBL" id="CP144747">
    <property type="protein sequence ID" value="WVZ65117.1"/>
    <property type="molecule type" value="Genomic_DNA"/>
</dbReference>